<dbReference type="EMBL" id="KQ964525">
    <property type="protein sequence ID" value="KXN69735.1"/>
    <property type="molecule type" value="Genomic_DNA"/>
</dbReference>
<evidence type="ECO:0000313" key="6">
    <source>
        <dbReference type="EMBL" id="KXN69735.1"/>
    </source>
</evidence>
<feature type="signal peptide" evidence="5">
    <location>
        <begin position="1"/>
        <end position="20"/>
    </location>
</feature>
<evidence type="ECO:0000256" key="1">
    <source>
        <dbReference type="ARBA" id="ARBA00022692"/>
    </source>
</evidence>
<keyword evidence="4" id="KW-0187">Copper transport</keyword>
<keyword evidence="2 4" id="KW-1133">Transmembrane helix</keyword>
<evidence type="ECO:0000256" key="5">
    <source>
        <dbReference type="SAM" id="SignalP"/>
    </source>
</evidence>
<feature type="transmembrane region" description="Helical" evidence="4">
    <location>
        <begin position="236"/>
        <end position="256"/>
    </location>
</feature>
<comment type="similarity">
    <text evidence="4">Belongs to the copper transporter (Ctr) (TC 1.A.56) family. SLC31A subfamily.</text>
</comment>
<gene>
    <name evidence="6" type="ORF">CONCODRAFT_85734</name>
</gene>
<keyword evidence="5" id="KW-0732">Signal</keyword>
<evidence type="ECO:0000256" key="3">
    <source>
        <dbReference type="ARBA" id="ARBA00023136"/>
    </source>
</evidence>
<keyword evidence="4" id="KW-0186">Copper</keyword>
<dbReference type="InterPro" id="IPR007274">
    <property type="entry name" value="Cop_transporter"/>
</dbReference>
<dbReference type="OMA" id="ICTEIDM"/>
<organism evidence="6 7">
    <name type="scientific">Conidiobolus coronatus (strain ATCC 28846 / CBS 209.66 / NRRL 28638)</name>
    <name type="common">Delacroixia coronata</name>
    <dbReference type="NCBI Taxonomy" id="796925"/>
    <lineage>
        <taxon>Eukaryota</taxon>
        <taxon>Fungi</taxon>
        <taxon>Fungi incertae sedis</taxon>
        <taxon>Zoopagomycota</taxon>
        <taxon>Entomophthoromycotina</taxon>
        <taxon>Entomophthoromycetes</taxon>
        <taxon>Entomophthorales</taxon>
        <taxon>Ancylistaceae</taxon>
        <taxon>Conidiobolus</taxon>
    </lineage>
</organism>
<accession>A0A137P3Z6</accession>
<proteinExistence type="inferred from homology"/>
<evidence type="ECO:0000313" key="7">
    <source>
        <dbReference type="Proteomes" id="UP000070444"/>
    </source>
</evidence>
<dbReference type="Pfam" id="PF04145">
    <property type="entry name" value="Ctr"/>
    <property type="match status" value="1"/>
</dbReference>
<feature type="transmembrane region" description="Helical" evidence="4">
    <location>
        <begin position="287"/>
        <end position="303"/>
    </location>
</feature>
<dbReference type="OrthoDB" id="73901at2759"/>
<keyword evidence="1 4" id="KW-0812">Transmembrane</keyword>
<keyword evidence="7" id="KW-1185">Reference proteome</keyword>
<sequence length="341" mass="38142">MKLFNFISLLLSAIWNNSDSGRGSCVDDPTSDTCLNYRLDSKTITDSINDLCNQMPFMPGCSIRSICGTNTNTTQAKSYCNEFSILGDICATDMPNMSSCKSYASMCNTEGSKVKQCTENPPIKNLPGTFATRDLIKNICTEIDMPDCDRCSGSKASSCDVLDTYSRLCMSMPDMRQCNEWKSMCDAQGSNKDNFTFCQLPGSNLNAPVKMDMYFHVRFVDYILFQEWVPRTGGQYVGSLIAILAMGIFYGFLLTLRSQLESRWSSQNNSRFNEYSANQFRIDISRAVLQFIESALAYTLMLITMTFNVGLFFAVIGGITLGTLIFSRFRIQGYTKRACGC</sequence>
<keyword evidence="4" id="KW-0813">Transport</keyword>
<keyword evidence="4" id="KW-0406">Ion transport</keyword>
<reference evidence="6 7" key="1">
    <citation type="journal article" date="2015" name="Genome Biol. Evol.">
        <title>Phylogenomic analyses indicate that early fungi evolved digesting cell walls of algal ancestors of land plants.</title>
        <authorList>
            <person name="Chang Y."/>
            <person name="Wang S."/>
            <person name="Sekimoto S."/>
            <person name="Aerts A.L."/>
            <person name="Choi C."/>
            <person name="Clum A."/>
            <person name="LaButti K.M."/>
            <person name="Lindquist E.A."/>
            <person name="Yee Ngan C."/>
            <person name="Ohm R.A."/>
            <person name="Salamov A.A."/>
            <person name="Grigoriev I.V."/>
            <person name="Spatafora J.W."/>
            <person name="Berbee M.L."/>
        </authorList>
    </citation>
    <scope>NUCLEOTIDE SEQUENCE [LARGE SCALE GENOMIC DNA]</scope>
    <source>
        <strain evidence="6 7">NRRL 28638</strain>
    </source>
</reference>
<name>A0A137P3Z6_CONC2</name>
<dbReference type="GO" id="GO:0016020">
    <property type="term" value="C:membrane"/>
    <property type="evidence" value="ECO:0007669"/>
    <property type="project" value="UniProtKB-SubCell"/>
</dbReference>
<evidence type="ECO:0000256" key="4">
    <source>
        <dbReference type="RuleBase" id="RU367022"/>
    </source>
</evidence>
<evidence type="ECO:0000256" key="2">
    <source>
        <dbReference type="ARBA" id="ARBA00022989"/>
    </source>
</evidence>
<dbReference type="Proteomes" id="UP000070444">
    <property type="component" value="Unassembled WGS sequence"/>
</dbReference>
<feature type="chain" id="PRO_5007294483" description="Copper transport protein" evidence="5">
    <location>
        <begin position="21"/>
        <end position="341"/>
    </location>
</feature>
<dbReference type="AlphaFoldDB" id="A0A137P3Z6"/>
<feature type="transmembrane region" description="Helical" evidence="4">
    <location>
        <begin position="309"/>
        <end position="327"/>
    </location>
</feature>
<keyword evidence="3 4" id="KW-0472">Membrane</keyword>
<dbReference type="GO" id="GO:0005375">
    <property type="term" value="F:copper ion transmembrane transporter activity"/>
    <property type="evidence" value="ECO:0007669"/>
    <property type="project" value="UniProtKB-UniRule"/>
</dbReference>
<comment type="subcellular location">
    <subcellularLocation>
        <location evidence="4">Membrane</location>
        <topology evidence="4">Multi-pass membrane protein</topology>
    </subcellularLocation>
</comment>
<dbReference type="PANTHER" id="PTHR12483">
    <property type="entry name" value="SOLUTE CARRIER FAMILY 31 COPPER TRANSPORTERS"/>
    <property type="match status" value="1"/>
</dbReference>
<protein>
    <recommendedName>
        <fullName evidence="4">Copper transport protein</fullName>
    </recommendedName>
</protein>